<dbReference type="KEGG" id="vgu:HYG85_04665"/>
<organism evidence="2 3">
    <name type="scientific">Vallitalea guaymasensis</name>
    <dbReference type="NCBI Taxonomy" id="1185412"/>
    <lineage>
        <taxon>Bacteria</taxon>
        <taxon>Bacillati</taxon>
        <taxon>Bacillota</taxon>
        <taxon>Clostridia</taxon>
        <taxon>Lachnospirales</taxon>
        <taxon>Vallitaleaceae</taxon>
        <taxon>Vallitalea</taxon>
    </lineage>
</organism>
<keyword evidence="3" id="KW-1185">Reference proteome</keyword>
<evidence type="ECO:0000313" key="2">
    <source>
        <dbReference type="EMBL" id="QUH28245.1"/>
    </source>
</evidence>
<protein>
    <submittedName>
        <fullName evidence="2">Uncharacterized protein</fullName>
    </submittedName>
</protein>
<dbReference type="RefSeq" id="WP_212692499.1">
    <property type="nucleotide sequence ID" value="NZ_CP058561.1"/>
</dbReference>
<feature type="coiled-coil region" evidence="1">
    <location>
        <begin position="40"/>
        <end position="67"/>
    </location>
</feature>
<dbReference type="Proteomes" id="UP000677305">
    <property type="component" value="Chromosome"/>
</dbReference>
<reference evidence="2 3" key="1">
    <citation type="submission" date="2020-07" db="EMBL/GenBank/DDBJ databases">
        <title>Vallitalea guaymasensis genome.</title>
        <authorList>
            <person name="Postec A."/>
        </authorList>
    </citation>
    <scope>NUCLEOTIDE SEQUENCE [LARGE SCALE GENOMIC DNA]</scope>
    <source>
        <strain evidence="2 3">Ra1766G1</strain>
    </source>
</reference>
<dbReference type="EMBL" id="CP058561">
    <property type="protein sequence ID" value="QUH28245.1"/>
    <property type="molecule type" value="Genomic_DNA"/>
</dbReference>
<name>A0A8J8M8U4_9FIRM</name>
<sequence>MSRQKLLSFNKENQDVLDMINSKSNASQYICEAIRFYERNKDFMKDMSRIEEKIDEINNKLDNGDVKMDCEVIVPPIKQSIEIDSDIRNSILGEDD</sequence>
<proteinExistence type="predicted"/>
<dbReference type="AlphaFoldDB" id="A0A8J8M8U4"/>
<keyword evidence="1" id="KW-0175">Coiled coil</keyword>
<evidence type="ECO:0000256" key="1">
    <source>
        <dbReference type="SAM" id="Coils"/>
    </source>
</evidence>
<accession>A0A8J8M8U4</accession>
<evidence type="ECO:0000313" key="3">
    <source>
        <dbReference type="Proteomes" id="UP000677305"/>
    </source>
</evidence>
<gene>
    <name evidence="2" type="ORF">HYG85_04665</name>
</gene>